<reference evidence="2" key="1">
    <citation type="journal article" date="2020" name="Stud. Mycol.">
        <title>101 Dothideomycetes genomes: a test case for predicting lifestyles and emergence of pathogens.</title>
        <authorList>
            <person name="Haridas S."/>
            <person name="Albert R."/>
            <person name="Binder M."/>
            <person name="Bloem J."/>
            <person name="Labutti K."/>
            <person name="Salamov A."/>
            <person name="Andreopoulos B."/>
            <person name="Baker S."/>
            <person name="Barry K."/>
            <person name="Bills G."/>
            <person name="Bluhm B."/>
            <person name="Cannon C."/>
            <person name="Castanera R."/>
            <person name="Culley D."/>
            <person name="Daum C."/>
            <person name="Ezra D."/>
            <person name="Gonzalez J."/>
            <person name="Henrissat B."/>
            <person name="Kuo A."/>
            <person name="Liang C."/>
            <person name="Lipzen A."/>
            <person name="Lutzoni F."/>
            <person name="Magnuson J."/>
            <person name="Mondo S."/>
            <person name="Nolan M."/>
            <person name="Ohm R."/>
            <person name="Pangilinan J."/>
            <person name="Park H.-J."/>
            <person name="Ramirez L."/>
            <person name="Alfaro M."/>
            <person name="Sun H."/>
            <person name="Tritt A."/>
            <person name="Yoshinaga Y."/>
            <person name="Zwiers L.-H."/>
            <person name="Turgeon B."/>
            <person name="Goodwin S."/>
            <person name="Spatafora J."/>
            <person name="Crous P."/>
            <person name="Grigoriev I."/>
        </authorList>
    </citation>
    <scope>NUCLEOTIDE SEQUENCE</scope>
    <source>
        <strain evidence="2">CBS 122368</strain>
    </source>
</reference>
<feature type="compositionally biased region" description="Basic and acidic residues" evidence="1">
    <location>
        <begin position="133"/>
        <end position="143"/>
    </location>
</feature>
<evidence type="ECO:0000313" key="3">
    <source>
        <dbReference type="Proteomes" id="UP000800094"/>
    </source>
</evidence>
<feature type="region of interest" description="Disordered" evidence="1">
    <location>
        <begin position="101"/>
        <end position="164"/>
    </location>
</feature>
<feature type="compositionally biased region" description="Low complexity" evidence="1">
    <location>
        <begin position="114"/>
        <end position="132"/>
    </location>
</feature>
<feature type="compositionally biased region" description="Low complexity" evidence="1">
    <location>
        <begin position="234"/>
        <end position="244"/>
    </location>
</feature>
<dbReference type="AlphaFoldDB" id="A0A6A6IEJ5"/>
<accession>A0A6A6IEJ5</accession>
<evidence type="ECO:0000256" key="1">
    <source>
        <dbReference type="SAM" id="MobiDB-lite"/>
    </source>
</evidence>
<protein>
    <submittedName>
        <fullName evidence="2">Uncharacterized protein</fullName>
    </submittedName>
</protein>
<organism evidence="2 3">
    <name type="scientific">Trematosphaeria pertusa</name>
    <dbReference type="NCBI Taxonomy" id="390896"/>
    <lineage>
        <taxon>Eukaryota</taxon>
        <taxon>Fungi</taxon>
        <taxon>Dikarya</taxon>
        <taxon>Ascomycota</taxon>
        <taxon>Pezizomycotina</taxon>
        <taxon>Dothideomycetes</taxon>
        <taxon>Pleosporomycetidae</taxon>
        <taxon>Pleosporales</taxon>
        <taxon>Massarineae</taxon>
        <taxon>Trematosphaeriaceae</taxon>
        <taxon>Trematosphaeria</taxon>
    </lineage>
</organism>
<dbReference type="EMBL" id="ML987196">
    <property type="protein sequence ID" value="KAF2247933.1"/>
    <property type="molecule type" value="Genomic_DNA"/>
</dbReference>
<dbReference type="OrthoDB" id="3760848at2759"/>
<dbReference type="GeneID" id="54588924"/>
<keyword evidence="3" id="KW-1185">Reference proteome</keyword>
<evidence type="ECO:0000313" key="2">
    <source>
        <dbReference type="EMBL" id="KAF2247933.1"/>
    </source>
</evidence>
<proteinExistence type="predicted"/>
<dbReference type="RefSeq" id="XP_033682937.1">
    <property type="nucleotide sequence ID" value="XM_033835594.1"/>
</dbReference>
<name>A0A6A6IEJ5_9PLEO</name>
<gene>
    <name evidence="2" type="ORF">BU26DRAFT_605495</name>
</gene>
<sequence length="752" mass="83959">MVSTQHRVVVLSDAALFPPPLHVKKKLRRATFRRRTLRKSSYFHPSNDTACGPLDDIIDEITGDIWTSPPECFESSFLDCERPLKASSTWAVTPLPVSRIPSDQPLTIRKNRNSRSTASGSSAGFSMAFSRDSSQKKSSDSRRKVSTPPDESTTPWPLFDTASPYTDAPQNTYLNNTICTDHSTAQQVLEAIAQNTGASAQPTERRPSLMRLFTNGFSRLRRTGTGDTTASNMSSHTPSPTTPSEMDKDDLSDSETPTDAAIEAYLRKHGRNVKEFGLEVTSSPTILKAAVKVLPEVTLLTSEDSQDFWVAVEIEGVLHNRRALEDTSIDLVFVVDNGYYVTKECLSRALDAVMGAVHHLSRGDRIALYTTHCTHEVVTGTVPDLLHPLRPFTGDTEEMFHDLTEDIAKCGTQSWDPPRPNPSMADVTLAVAKSLDGKDIKRNRTHIVLLSPTVNILHGVSNGFPSLYIHQINPAVLPYRNSQDPQERACREPCCANIFVSNWSHYQSLPGRIKQIIQYARVEKPQGQIGNVHVDIRPKKGCEVLGYVGATDFDSLRPGQVISFFVHIRVMRSQTQELDLSPTDPFLNSNLDASDLRQDVQKAHAAGATKVHLLSVQVMNQNSLLPLGCWTYTEAQLLVIKELGRSEKPFGTGIKLYERKLFYDLNELDIAAAKHKLEQWVVAPPIEMEAVKKLIERMLKEVLHRQSIQEYERMCRQKLPLCPGPIGIAATHEWLIEKWDAKKNKRKGMAVI</sequence>
<feature type="region of interest" description="Disordered" evidence="1">
    <location>
        <begin position="220"/>
        <end position="255"/>
    </location>
</feature>
<dbReference type="Proteomes" id="UP000800094">
    <property type="component" value="Unassembled WGS sequence"/>
</dbReference>